<protein>
    <submittedName>
        <fullName evidence="1">Acyl-coenzyme A oxidase 2, peroxisomal-like</fullName>
    </submittedName>
</protein>
<dbReference type="EMBL" id="BKCJ010003194">
    <property type="protein sequence ID" value="GEU53578.1"/>
    <property type="molecule type" value="Genomic_DNA"/>
</dbReference>
<accession>A0A6L2KVV1</accession>
<proteinExistence type="predicted"/>
<name>A0A6L2KVV1_TANCI</name>
<evidence type="ECO:0000313" key="1">
    <source>
        <dbReference type="EMBL" id="GEU53578.1"/>
    </source>
</evidence>
<dbReference type="AlphaFoldDB" id="A0A6L2KVV1"/>
<organism evidence="1">
    <name type="scientific">Tanacetum cinerariifolium</name>
    <name type="common">Dalmatian daisy</name>
    <name type="synonym">Chrysanthemum cinerariifolium</name>
    <dbReference type="NCBI Taxonomy" id="118510"/>
    <lineage>
        <taxon>Eukaryota</taxon>
        <taxon>Viridiplantae</taxon>
        <taxon>Streptophyta</taxon>
        <taxon>Embryophyta</taxon>
        <taxon>Tracheophyta</taxon>
        <taxon>Spermatophyta</taxon>
        <taxon>Magnoliopsida</taxon>
        <taxon>eudicotyledons</taxon>
        <taxon>Gunneridae</taxon>
        <taxon>Pentapetalae</taxon>
        <taxon>asterids</taxon>
        <taxon>campanulids</taxon>
        <taxon>Asterales</taxon>
        <taxon>Asteraceae</taxon>
        <taxon>Asteroideae</taxon>
        <taxon>Anthemideae</taxon>
        <taxon>Anthemidinae</taxon>
        <taxon>Tanacetum</taxon>
    </lineage>
</organism>
<sequence length="83" mass="9805">MVKSPHCILRSLSTDIGLLTEGSSYQYRVCRYFLMVEKVISYFVAGELLKQYKDKFLMNTYLSQSNPVTTRWEKEEHLQDSIF</sequence>
<gene>
    <name evidence="1" type="ORF">Tci_025556</name>
</gene>
<comment type="caution">
    <text evidence="1">The sequence shown here is derived from an EMBL/GenBank/DDBJ whole genome shotgun (WGS) entry which is preliminary data.</text>
</comment>
<reference evidence="1" key="1">
    <citation type="journal article" date="2019" name="Sci. Rep.">
        <title>Draft genome of Tanacetum cinerariifolium, the natural source of mosquito coil.</title>
        <authorList>
            <person name="Yamashiro T."/>
            <person name="Shiraishi A."/>
            <person name="Satake H."/>
            <person name="Nakayama K."/>
        </authorList>
    </citation>
    <scope>NUCLEOTIDE SEQUENCE</scope>
</reference>